<name>A0A0P0UST4_9GAMM</name>
<organism evidence="3 4">
    <name type="scientific">endosymbiont of Bathymodiolus septemdierum str. Myojin knoll</name>
    <dbReference type="NCBI Taxonomy" id="1303921"/>
    <lineage>
        <taxon>Bacteria</taxon>
        <taxon>Pseudomonadati</taxon>
        <taxon>Pseudomonadota</taxon>
        <taxon>Gammaproteobacteria</taxon>
        <taxon>sulfur-oxidizing symbionts</taxon>
    </lineage>
</organism>
<reference evidence="3 4" key="1">
    <citation type="journal article" date="2000" name="Mar. Ecol. Prog. Ser.">
        <title>Phylogenetic characterization of endosymbionts in three hydrothermal vent mussels: influence on host distributions.</title>
        <authorList>
            <person name="Fujiwara Y."/>
            <person name="Takai K."/>
            <person name="Uematsu K."/>
            <person name="Tsuchida S."/>
            <person name="Hunt J.C."/>
            <person name="Hashimoto J."/>
        </authorList>
    </citation>
    <scope>NUCLEOTIDE SEQUENCE [LARGE SCALE GENOMIC DNA]</scope>
    <source>
        <strain evidence="3 4">Myojin Knoll</strain>
    </source>
</reference>
<dbReference type="STRING" id="1303921.BSEPE_1181"/>
<sequence>MTTTCNLPDTQNNADTRQIVIDKVGIKDISHPIIYIDRDGNKNPTVGNFTMTVTLPKQVKGTHMSRFIEILNAGPCEFNVGNFGRIIDKVHAKLDTDRVHVAVDFPFFRNKKAPSSGVESLMDYQVTLYGVLSEGKTEVMVKVVVPVTSLCPCSKSISKYGAHNQRSHITIKARIAEGKSLHIEDLIDLAEEKASCELYAILKREDEKVVTERAYDNPAFVEDLVRDIAVGLNVNDNIDYYRLESENFESIHNHSAYAVIENEKC</sequence>
<comment type="function">
    <text evidence="2">Converts GTP to 7,8-dihydroneopterin triphosphate.</text>
</comment>
<evidence type="ECO:0000313" key="3">
    <source>
        <dbReference type="EMBL" id="BAS68169.1"/>
    </source>
</evidence>
<dbReference type="PANTHER" id="PTHR36445">
    <property type="entry name" value="GTP CYCLOHYDROLASE MPTA"/>
    <property type="match status" value="1"/>
</dbReference>
<dbReference type="InterPro" id="IPR003801">
    <property type="entry name" value="GTP_cyclohydrolase_FolE2/MptA"/>
</dbReference>
<comment type="pathway">
    <text evidence="2">Cofactor biosynthesis; 7,8-dihydroneopterin triphosphate biosynthesis; 7,8-dihydroneopterin triphosphate from GTP: step 1/1.</text>
</comment>
<dbReference type="InterPro" id="IPR022838">
    <property type="entry name" value="GTP_cyclohydrolase_FolE2"/>
</dbReference>
<proteinExistence type="inferred from homology"/>
<dbReference type="GO" id="GO:0046654">
    <property type="term" value="P:tetrahydrofolate biosynthetic process"/>
    <property type="evidence" value="ECO:0007669"/>
    <property type="project" value="UniProtKB-UniRule"/>
</dbReference>
<protein>
    <recommendedName>
        <fullName evidence="2">GTP cyclohydrolase FolE2</fullName>
        <ecNumber evidence="2">3.5.4.16</ecNumber>
    </recommendedName>
</protein>
<dbReference type="HAMAP" id="MF_01527_B">
    <property type="entry name" value="GTP_cyclohydrol_B"/>
    <property type="match status" value="1"/>
</dbReference>
<keyword evidence="4" id="KW-1185">Reference proteome</keyword>
<evidence type="ECO:0000313" key="4">
    <source>
        <dbReference type="Proteomes" id="UP000067399"/>
    </source>
</evidence>
<dbReference type="NCBIfam" id="NF010200">
    <property type="entry name" value="PRK13674.1-1"/>
    <property type="match status" value="1"/>
</dbReference>
<gene>
    <name evidence="2" type="primary">folE2</name>
    <name evidence="3" type="ORF">BSEPE_1181</name>
</gene>
<comment type="catalytic activity">
    <reaction evidence="2">
        <text>GTP + H2O = 7,8-dihydroneopterin 3'-triphosphate + formate + H(+)</text>
        <dbReference type="Rhea" id="RHEA:17473"/>
        <dbReference type="ChEBI" id="CHEBI:15377"/>
        <dbReference type="ChEBI" id="CHEBI:15378"/>
        <dbReference type="ChEBI" id="CHEBI:15740"/>
        <dbReference type="ChEBI" id="CHEBI:37565"/>
        <dbReference type="ChEBI" id="CHEBI:58462"/>
        <dbReference type="EC" id="3.5.4.16"/>
    </reaction>
</comment>
<evidence type="ECO:0000256" key="2">
    <source>
        <dbReference type="HAMAP-Rule" id="MF_01527"/>
    </source>
</evidence>
<dbReference type="AlphaFoldDB" id="A0A0P0UST4"/>
<dbReference type="EC" id="3.5.4.16" evidence="2"/>
<dbReference type="OrthoDB" id="9774824at2"/>
<dbReference type="Pfam" id="PF02649">
    <property type="entry name" value="GCHY-1"/>
    <property type="match status" value="1"/>
</dbReference>
<accession>A0A0P0UST4</accession>
<dbReference type="GO" id="GO:0003934">
    <property type="term" value="F:GTP cyclohydrolase I activity"/>
    <property type="evidence" value="ECO:0007669"/>
    <property type="project" value="UniProtKB-UniRule"/>
</dbReference>
<dbReference type="UniPathway" id="UPA00848">
    <property type="reaction ID" value="UER00151"/>
</dbReference>
<keyword evidence="1 2" id="KW-0378">Hydrolase</keyword>
<comment type="similarity">
    <text evidence="2">Belongs to the GTP cyclohydrolase IV family.</text>
</comment>
<reference evidence="3 4" key="2">
    <citation type="journal article" date="2016" name="ISME J.">
        <title>Heterogeneous composition of key metabolic gene clusters in a vent mussel symbiont population.</title>
        <authorList>
            <person name="Ikuta T."/>
            <person name="Takaki Y."/>
            <person name="Nagai Y."/>
            <person name="Shimamura S."/>
            <person name="Tsuda M."/>
            <person name="Kawagucci S."/>
            <person name="Aoki Y."/>
            <person name="Inoue K."/>
            <person name="Teruya M."/>
            <person name="Satou K."/>
            <person name="Teruya K."/>
            <person name="Shimoji M."/>
            <person name="Tamotsu H."/>
            <person name="Hirano T."/>
            <person name="Maruyama T."/>
            <person name="Yoshida T."/>
        </authorList>
    </citation>
    <scope>NUCLEOTIDE SEQUENCE [LARGE SCALE GENOMIC DNA]</scope>
    <source>
        <strain evidence="3 4">Myojin Knoll</strain>
    </source>
</reference>
<dbReference type="PANTHER" id="PTHR36445:SF1">
    <property type="entry name" value="GTP CYCLOHYDROLASE MPTA"/>
    <property type="match status" value="1"/>
</dbReference>
<evidence type="ECO:0000256" key="1">
    <source>
        <dbReference type="ARBA" id="ARBA00022801"/>
    </source>
</evidence>
<dbReference type="Proteomes" id="UP000067399">
    <property type="component" value="Chromosome"/>
</dbReference>
<dbReference type="KEGG" id="ebh:BSEPE_1181"/>
<dbReference type="EMBL" id="AP013042">
    <property type="protein sequence ID" value="BAS68169.1"/>
    <property type="molecule type" value="Genomic_DNA"/>
</dbReference>
<dbReference type="RefSeq" id="WP_066045121.1">
    <property type="nucleotide sequence ID" value="NZ_AP013042.1"/>
</dbReference>
<dbReference type="Gene3D" id="3.10.270.10">
    <property type="entry name" value="Urate Oxidase"/>
    <property type="match status" value="1"/>
</dbReference>
<feature type="site" description="May be catalytically important" evidence="2">
    <location>
        <position position="151"/>
    </location>
</feature>